<gene>
    <name evidence="1" type="ORF">LCGC14_2962700</name>
</gene>
<feature type="non-terminal residue" evidence="1">
    <location>
        <position position="68"/>
    </location>
</feature>
<evidence type="ECO:0000313" key="1">
    <source>
        <dbReference type="EMBL" id="KKK66575.1"/>
    </source>
</evidence>
<dbReference type="EMBL" id="LAZR01060012">
    <property type="protein sequence ID" value="KKK66575.1"/>
    <property type="molecule type" value="Genomic_DNA"/>
</dbReference>
<comment type="caution">
    <text evidence="1">The sequence shown here is derived from an EMBL/GenBank/DDBJ whole genome shotgun (WGS) entry which is preliminary data.</text>
</comment>
<organism evidence="1">
    <name type="scientific">marine sediment metagenome</name>
    <dbReference type="NCBI Taxonomy" id="412755"/>
    <lineage>
        <taxon>unclassified sequences</taxon>
        <taxon>metagenomes</taxon>
        <taxon>ecological metagenomes</taxon>
    </lineage>
</organism>
<accession>A0A0F8XZ49</accession>
<name>A0A0F8XZ49_9ZZZZ</name>
<proteinExistence type="predicted"/>
<protein>
    <submittedName>
        <fullName evidence="1">Uncharacterized protein</fullName>
    </submittedName>
</protein>
<dbReference type="AlphaFoldDB" id="A0A0F8XZ49"/>
<reference evidence="1" key="1">
    <citation type="journal article" date="2015" name="Nature">
        <title>Complex archaea that bridge the gap between prokaryotes and eukaryotes.</title>
        <authorList>
            <person name="Spang A."/>
            <person name="Saw J.H."/>
            <person name="Jorgensen S.L."/>
            <person name="Zaremba-Niedzwiedzka K."/>
            <person name="Martijn J."/>
            <person name="Lind A.E."/>
            <person name="van Eijk R."/>
            <person name="Schleper C."/>
            <person name="Guy L."/>
            <person name="Ettema T.J."/>
        </authorList>
    </citation>
    <scope>NUCLEOTIDE SEQUENCE</scope>
</reference>
<sequence length="68" mass="7717">MSQWQTNFRPAGTDFFPWKFVTHLIHAFGLNECGAADLSDRAQCMIDASCSRDEVIEGLWLRADVLLN</sequence>